<dbReference type="InterPro" id="IPR020846">
    <property type="entry name" value="MFS_dom"/>
</dbReference>
<dbReference type="SUPFAM" id="SSF103473">
    <property type="entry name" value="MFS general substrate transporter"/>
    <property type="match status" value="1"/>
</dbReference>
<dbReference type="Proteomes" id="UP001161691">
    <property type="component" value="Unassembled WGS sequence"/>
</dbReference>
<feature type="transmembrane region" description="Helical" evidence="6">
    <location>
        <begin position="330"/>
        <end position="353"/>
    </location>
</feature>
<keyword evidence="2" id="KW-0813">Transport</keyword>
<dbReference type="PANTHER" id="PTHR23511:SF34">
    <property type="entry name" value="SYNAPTIC VESICLE GLYCOPROTEIN 2"/>
    <property type="match status" value="1"/>
</dbReference>
<comment type="subcellular location">
    <subcellularLocation>
        <location evidence="1">Cell membrane</location>
        <topology evidence="1">Multi-pass membrane protein</topology>
    </subcellularLocation>
</comment>
<sequence length="400" mass="43268">MVSAGLSWLFDAMDVGLISFVAAALAVDWDLGKQQLGFLAAIGSVGMAFGAAVAGSMADRYGRRAVLLATLLVFSVASGLSALAASFAVLCLLRFAAGFGLGGELPVASTLVSESVRPEDRGRAVVLLESFWAVGWIAAALIGYFVIPDHGWRAAFVIGALPCLYAIYLRRAVQDAPRFREQQRSRERIGLRERFAKLWAPQYRASTFALWVLWFTVVFSYYGMFLWLPQVMVLKGYSLVKSFEYVLFMTLAQLPGYFSAAWLIEKLGRKRVLTIYLIGTAICAWWFGWATSDATLMTAGACLSFFNLGAWGAMYAYTPELYPTRIRSTGAGMAASFGRIGGVIGPYLVGYLLERGTGITGVFLIFCAAIVVGVVVLLAWGKETRGIDPDAAAEQASTAG</sequence>
<reference evidence="8" key="1">
    <citation type="submission" date="2023-04" db="EMBL/GenBank/DDBJ databases">
        <title>Comparative genomic analysis of Cohnella hashimotonis sp. nov., isolated from the International Space Station.</title>
        <authorList>
            <person name="Venkateswaran K."/>
            <person name="Simpson A."/>
        </authorList>
    </citation>
    <scope>NUCLEOTIDE SEQUENCE</scope>
    <source>
        <strain evidence="8">F6_2S_P_1</strain>
    </source>
</reference>
<feature type="domain" description="Major facilitator superfamily (MFS) profile" evidence="7">
    <location>
        <begin position="1"/>
        <end position="385"/>
    </location>
</feature>
<dbReference type="InterPro" id="IPR036259">
    <property type="entry name" value="MFS_trans_sf"/>
</dbReference>
<evidence type="ECO:0000256" key="5">
    <source>
        <dbReference type="ARBA" id="ARBA00023136"/>
    </source>
</evidence>
<dbReference type="Gene3D" id="1.20.1250.20">
    <property type="entry name" value="MFS general substrate transporter like domains"/>
    <property type="match status" value="1"/>
</dbReference>
<organism evidence="8 9">
    <name type="scientific">Cohnella hashimotonis</name>
    <dbReference type="NCBI Taxonomy" id="2826895"/>
    <lineage>
        <taxon>Bacteria</taxon>
        <taxon>Bacillati</taxon>
        <taxon>Bacillota</taxon>
        <taxon>Bacilli</taxon>
        <taxon>Bacillales</taxon>
        <taxon>Paenibacillaceae</taxon>
        <taxon>Cohnella</taxon>
    </lineage>
</organism>
<feature type="transmembrane region" description="Helical" evidence="6">
    <location>
        <begin position="294"/>
        <end position="318"/>
    </location>
</feature>
<comment type="caution">
    <text evidence="8">The sequence shown here is derived from an EMBL/GenBank/DDBJ whole genome shotgun (WGS) entry which is preliminary data.</text>
</comment>
<keyword evidence="3 6" id="KW-0812">Transmembrane</keyword>
<dbReference type="Pfam" id="PF07690">
    <property type="entry name" value="MFS_1"/>
    <property type="match status" value="1"/>
</dbReference>
<evidence type="ECO:0000256" key="4">
    <source>
        <dbReference type="ARBA" id="ARBA00022989"/>
    </source>
</evidence>
<gene>
    <name evidence="8" type="ORF">KB449_09865</name>
</gene>
<feature type="transmembrane region" description="Helical" evidence="6">
    <location>
        <begin position="271"/>
        <end position="288"/>
    </location>
</feature>
<dbReference type="PANTHER" id="PTHR23511">
    <property type="entry name" value="SYNAPTIC VESICLE GLYCOPROTEIN 2"/>
    <property type="match status" value="1"/>
</dbReference>
<protein>
    <submittedName>
        <fullName evidence="8">MFS transporter</fullName>
    </submittedName>
</protein>
<accession>A0ABT6TEK5</accession>
<feature type="transmembrane region" description="Helical" evidence="6">
    <location>
        <begin position="66"/>
        <end position="89"/>
    </location>
</feature>
<dbReference type="InterPro" id="IPR011701">
    <property type="entry name" value="MFS"/>
</dbReference>
<evidence type="ECO:0000256" key="6">
    <source>
        <dbReference type="SAM" id="Phobius"/>
    </source>
</evidence>
<evidence type="ECO:0000256" key="2">
    <source>
        <dbReference type="ARBA" id="ARBA00022448"/>
    </source>
</evidence>
<dbReference type="RefSeq" id="WP_282912777.1">
    <property type="nucleotide sequence ID" value="NZ_JAGRPV010000001.1"/>
</dbReference>
<dbReference type="EMBL" id="JAGRPV010000001">
    <property type="protein sequence ID" value="MDI4645268.1"/>
    <property type="molecule type" value="Genomic_DNA"/>
</dbReference>
<keyword evidence="4 6" id="KW-1133">Transmembrane helix</keyword>
<evidence type="ECO:0000256" key="3">
    <source>
        <dbReference type="ARBA" id="ARBA00022692"/>
    </source>
</evidence>
<name>A0ABT6TEK5_9BACL</name>
<feature type="transmembrane region" description="Helical" evidence="6">
    <location>
        <begin position="36"/>
        <end position="54"/>
    </location>
</feature>
<proteinExistence type="predicted"/>
<feature type="transmembrane region" description="Helical" evidence="6">
    <location>
        <begin position="95"/>
        <end position="112"/>
    </location>
</feature>
<dbReference type="CDD" id="cd17316">
    <property type="entry name" value="MFS_SV2_like"/>
    <property type="match status" value="1"/>
</dbReference>
<evidence type="ECO:0000256" key="1">
    <source>
        <dbReference type="ARBA" id="ARBA00004651"/>
    </source>
</evidence>
<keyword evidence="9" id="KW-1185">Reference proteome</keyword>
<evidence type="ECO:0000313" key="8">
    <source>
        <dbReference type="EMBL" id="MDI4645268.1"/>
    </source>
</evidence>
<feature type="transmembrane region" description="Helical" evidence="6">
    <location>
        <begin position="207"/>
        <end position="225"/>
    </location>
</feature>
<feature type="transmembrane region" description="Helical" evidence="6">
    <location>
        <begin position="124"/>
        <end position="146"/>
    </location>
</feature>
<evidence type="ECO:0000313" key="9">
    <source>
        <dbReference type="Proteomes" id="UP001161691"/>
    </source>
</evidence>
<feature type="transmembrane region" description="Helical" evidence="6">
    <location>
        <begin position="245"/>
        <end position="264"/>
    </location>
</feature>
<keyword evidence="5 6" id="KW-0472">Membrane</keyword>
<dbReference type="PROSITE" id="PS50850">
    <property type="entry name" value="MFS"/>
    <property type="match status" value="1"/>
</dbReference>
<feature type="transmembrane region" description="Helical" evidence="6">
    <location>
        <begin position="359"/>
        <end position="380"/>
    </location>
</feature>
<feature type="transmembrane region" description="Helical" evidence="6">
    <location>
        <begin position="152"/>
        <end position="169"/>
    </location>
</feature>
<evidence type="ECO:0000259" key="7">
    <source>
        <dbReference type="PROSITE" id="PS50850"/>
    </source>
</evidence>